<gene>
    <name evidence="2" type="ORF">LCGC14_1930820</name>
</gene>
<proteinExistence type="predicted"/>
<comment type="caution">
    <text evidence="2">The sequence shown here is derived from an EMBL/GenBank/DDBJ whole genome shotgun (WGS) entry which is preliminary data.</text>
</comment>
<organism evidence="2">
    <name type="scientific">marine sediment metagenome</name>
    <dbReference type="NCBI Taxonomy" id="412755"/>
    <lineage>
        <taxon>unclassified sequences</taxon>
        <taxon>metagenomes</taxon>
        <taxon>ecological metagenomes</taxon>
    </lineage>
</organism>
<evidence type="ECO:0000313" key="2">
    <source>
        <dbReference type="EMBL" id="KKL87825.1"/>
    </source>
</evidence>
<protein>
    <submittedName>
        <fullName evidence="2">Uncharacterized protein</fullName>
    </submittedName>
</protein>
<feature type="compositionally biased region" description="Basic residues" evidence="1">
    <location>
        <begin position="37"/>
        <end position="55"/>
    </location>
</feature>
<sequence length="55" mass="6432">DCAVQDREVGIYGEQILNVMKHLLVSLQVTNPVRKGPATHRNRVLRSQRRRWHEA</sequence>
<evidence type="ECO:0000256" key="1">
    <source>
        <dbReference type="SAM" id="MobiDB-lite"/>
    </source>
</evidence>
<dbReference type="AlphaFoldDB" id="A0A0F9I1Y9"/>
<name>A0A0F9I1Y9_9ZZZZ</name>
<accession>A0A0F9I1Y9</accession>
<feature type="non-terminal residue" evidence="2">
    <location>
        <position position="1"/>
    </location>
</feature>
<feature type="region of interest" description="Disordered" evidence="1">
    <location>
        <begin position="34"/>
        <end position="55"/>
    </location>
</feature>
<reference evidence="2" key="1">
    <citation type="journal article" date="2015" name="Nature">
        <title>Complex archaea that bridge the gap between prokaryotes and eukaryotes.</title>
        <authorList>
            <person name="Spang A."/>
            <person name="Saw J.H."/>
            <person name="Jorgensen S.L."/>
            <person name="Zaremba-Niedzwiedzka K."/>
            <person name="Martijn J."/>
            <person name="Lind A.E."/>
            <person name="van Eijk R."/>
            <person name="Schleper C."/>
            <person name="Guy L."/>
            <person name="Ettema T.J."/>
        </authorList>
    </citation>
    <scope>NUCLEOTIDE SEQUENCE</scope>
</reference>
<dbReference type="EMBL" id="LAZR01020732">
    <property type="protein sequence ID" value="KKL87825.1"/>
    <property type="molecule type" value="Genomic_DNA"/>
</dbReference>